<dbReference type="Gene3D" id="3.30.565.10">
    <property type="entry name" value="Histidine kinase-like ATPase, C-terminal domain"/>
    <property type="match status" value="1"/>
</dbReference>
<feature type="transmembrane region" description="Helical" evidence="8">
    <location>
        <begin position="160"/>
        <end position="179"/>
    </location>
</feature>
<dbReference type="CDD" id="cd00082">
    <property type="entry name" value="HisKA"/>
    <property type="match status" value="1"/>
</dbReference>
<keyword evidence="5" id="KW-0808">Transferase</keyword>
<keyword evidence="4" id="KW-0597">Phosphoprotein</keyword>
<dbReference type="Gene3D" id="1.10.287.130">
    <property type="match status" value="1"/>
</dbReference>
<dbReference type="InterPro" id="IPR036890">
    <property type="entry name" value="HATPase_C_sf"/>
</dbReference>
<dbReference type="GO" id="GO:0000155">
    <property type="term" value="F:phosphorelay sensor kinase activity"/>
    <property type="evidence" value="ECO:0007669"/>
    <property type="project" value="InterPro"/>
</dbReference>
<comment type="catalytic activity">
    <reaction evidence="1">
        <text>ATP + protein L-histidine = ADP + protein N-phospho-L-histidine.</text>
        <dbReference type="EC" id="2.7.13.3"/>
    </reaction>
</comment>
<dbReference type="SMART" id="SM00304">
    <property type="entry name" value="HAMP"/>
    <property type="match status" value="1"/>
</dbReference>
<evidence type="ECO:0000259" key="10">
    <source>
        <dbReference type="PROSITE" id="PS50885"/>
    </source>
</evidence>
<evidence type="ECO:0000256" key="1">
    <source>
        <dbReference type="ARBA" id="ARBA00000085"/>
    </source>
</evidence>
<sequence>MNSLKAQAVLALCVFMLLVVGGSSFFYFLFAVDYYIEQKKETMEESYWQLQSVDLSQEALEEDEVIQALEDESFSVIICDENMQAVYASKVSGRNNLIQTYIAGHTEDYTVYAHAVYERDIARKPIVLKGLIRQENRNYYVYLYENTTVIRRSVTYVNEFLRGVVVIAMLLGIVFAWVLSKAIVGPVERIRSITGKIAEGDYSARLEKPMPNKELEELRQSINRMTDRIQNDISDLNNYNYLLLNKNHSISQFEEHRRQFIRNVTHELKTPLAIISSQVEMMEIEGDKADREAYCASILEEVNKLSKMVSSLLKDSFTESPVANPQMVRGSLSELMKELMPKYEVWMRTNHFCWQSEIQNGCMAVFDKMEIELAANNYIMNAGWHTPKGGQIRASLKKENGGIRFSVYNEGEPIAQADKEKIWDCFYQGQEKKTENAEVGLGLYIVKNIVSRHQGLCGMENLPDGVKFWFWLPEA</sequence>
<reference evidence="11" key="2">
    <citation type="journal article" date="2021" name="PeerJ">
        <title>Extensive microbial diversity within the chicken gut microbiome revealed by metagenomics and culture.</title>
        <authorList>
            <person name="Gilroy R."/>
            <person name="Ravi A."/>
            <person name="Getino M."/>
            <person name="Pursley I."/>
            <person name="Horton D.L."/>
            <person name="Alikhan N.F."/>
            <person name="Baker D."/>
            <person name="Gharbi K."/>
            <person name="Hall N."/>
            <person name="Watson M."/>
            <person name="Adriaenssens E.M."/>
            <person name="Foster-Nyarko E."/>
            <person name="Jarju S."/>
            <person name="Secka A."/>
            <person name="Antonio M."/>
            <person name="Oren A."/>
            <person name="Chaudhuri R.R."/>
            <person name="La Ragione R."/>
            <person name="Hildebrand F."/>
            <person name="Pallen M.J."/>
        </authorList>
    </citation>
    <scope>NUCLEOTIDE SEQUENCE</scope>
    <source>
        <strain evidence="11">CHK190-19873</strain>
    </source>
</reference>
<proteinExistence type="predicted"/>
<reference evidence="11" key="1">
    <citation type="submission" date="2020-10" db="EMBL/GenBank/DDBJ databases">
        <authorList>
            <person name="Gilroy R."/>
        </authorList>
    </citation>
    <scope>NUCLEOTIDE SEQUENCE</scope>
    <source>
        <strain evidence="11">CHK190-19873</strain>
    </source>
</reference>
<dbReference type="Pfam" id="PF00512">
    <property type="entry name" value="HisKA"/>
    <property type="match status" value="1"/>
</dbReference>
<dbReference type="InterPro" id="IPR036097">
    <property type="entry name" value="HisK_dim/P_sf"/>
</dbReference>
<feature type="transmembrane region" description="Helical" evidence="8">
    <location>
        <begin position="6"/>
        <end position="30"/>
    </location>
</feature>
<dbReference type="SUPFAM" id="SSF158472">
    <property type="entry name" value="HAMP domain-like"/>
    <property type="match status" value="1"/>
</dbReference>
<evidence type="ECO:0000256" key="2">
    <source>
        <dbReference type="ARBA" id="ARBA00004370"/>
    </source>
</evidence>
<comment type="subcellular location">
    <subcellularLocation>
        <location evidence="2">Membrane</location>
    </subcellularLocation>
</comment>
<comment type="caution">
    <text evidence="11">The sequence shown here is derived from an EMBL/GenBank/DDBJ whole genome shotgun (WGS) entry which is preliminary data.</text>
</comment>
<evidence type="ECO:0000256" key="4">
    <source>
        <dbReference type="ARBA" id="ARBA00022553"/>
    </source>
</evidence>
<dbReference type="PANTHER" id="PTHR45453">
    <property type="entry name" value="PHOSPHATE REGULON SENSOR PROTEIN PHOR"/>
    <property type="match status" value="1"/>
</dbReference>
<dbReference type="PROSITE" id="PS50109">
    <property type="entry name" value="HIS_KIN"/>
    <property type="match status" value="1"/>
</dbReference>
<evidence type="ECO:0000256" key="3">
    <source>
        <dbReference type="ARBA" id="ARBA00012438"/>
    </source>
</evidence>
<dbReference type="PROSITE" id="PS50885">
    <property type="entry name" value="HAMP"/>
    <property type="match status" value="1"/>
</dbReference>
<dbReference type="EC" id="2.7.13.3" evidence="3"/>
<keyword evidence="8" id="KW-0472">Membrane</keyword>
<evidence type="ECO:0000313" key="11">
    <source>
        <dbReference type="EMBL" id="HIS31313.1"/>
    </source>
</evidence>
<dbReference type="SUPFAM" id="SSF55874">
    <property type="entry name" value="ATPase domain of HSP90 chaperone/DNA topoisomerase II/histidine kinase"/>
    <property type="match status" value="1"/>
</dbReference>
<dbReference type="Gene3D" id="6.10.340.10">
    <property type="match status" value="1"/>
</dbReference>
<evidence type="ECO:0000256" key="7">
    <source>
        <dbReference type="ARBA" id="ARBA00023012"/>
    </source>
</evidence>
<dbReference type="GO" id="GO:0005886">
    <property type="term" value="C:plasma membrane"/>
    <property type="evidence" value="ECO:0007669"/>
    <property type="project" value="TreeGrafter"/>
</dbReference>
<dbReference type="SMART" id="SM00387">
    <property type="entry name" value="HATPase_c"/>
    <property type="match status" value="1"/>
</dbReference>
<evidence type="ECO:0000256" key="6">
    <source>
        <dbReference type="ARBA" id="ARBA00022777"/>
    </source>
</evidence>
<evidence type="ECO:0000313" key="12">
    <source>
        <dbReference type="Proteomes" id="UP000823935"/>
    </source>
</evidence>
<dbReference type="GO" id="GO:0016036">
    <property type="term" value="P:cellular response to phosphate starvation"/>
    <property type="evidence" value="ECO:0007669"/>
    <property type="project" value="TreeGrafter"/>
</dbReference>
<dbReference type="InterPro" id="IPR003661">
    <property type="entry name" value="HisK_dim/P_dom"/>
</dbReference>
<protein>
    <recommendedName>
        <fullName evidence="3">histidine kinase</fullName>
        <ecNumber evidence="3">2.7.13.3</ecNumber>
    </recommendedName>
</protein>
<dbReference type="EMBL" id="DVIQ01000035">
    <property type="protein sequence ID" value="HIS31313.1"/>
    <property type="molecule type" value="Genomic_DNA"/>
</dbReference>
<dbReference type="AlphaFoldDB" id="A0A9D1ESV7"/>
<feature type="domain" description="Histidine kinase" evidence="9">
    <location>
        <begin position="263"/>
        <end position="475"/>
    </location>
</feature>
<keyword evidence="6 11" id="KW-0418">Kinase</keyword>
<dbReference type="InterPro" id="IPR003594">
    <property type="entry name" value="HATPase_dom"/>
</dbReference>
<dbReference type="PANTHER" id="PTHR45453:SF1">
    <property type="entry name" value="PHOSPHATE REGULON SENSOR PROTEIN PHOR"/>
    <property type="match status" value="1"/>
</dbReference>
<dbReference type="Proteomes" id="UP000823935">
    <property type="component" value="Unassembled WGS sequence"/>
</dbReference>
<name>A0A9D1ESV7_9FIRM</name>
<dbReference type="InterPro" id="IPR050351">
    <property type="entry name" value="BphY/WalK/GraS-like"/>
</dbReference>
<keyword evidence="8" id="KW-0812">Transmembrane</keyword>
<evidence type="ECO:0000256" key="8">
    <source>
        <dbReference type="SAM" id="Phobius"/>
    </source>
</evidence>
<dbReference type="InterPro" id="IPR003660">
    <property type="entry name" value="HAMP_dom"/>
</dbReference>
<dbReference type="CDD" id="cd06225">
    <property type="entry name" value="HAMP"/>
    <property type="match status" value="1"/>
</dbReference>
<keyword evidence="8" id="KW-1133">Transmembrane helix</keyword>
<evidence type="ECO:0000256" key="5">
    <source>
        <dbReference type="ARBA" id="ARBA00022679"/>
    </source>
</evidence>
<dbReference type="SMART" id="SM00388">
    <property type="entry name" value="HisKA"/>
    <property type="match status" value="1"/>
</dbReference>
<feature type="domain" description="HAMP" evidence="10">
    <location>
        <begin position="181"/>
        <end position="234"/>
    </location>
</feature>
<gene>
    <name evidence="11" type="ORF">IAB44_07170</name>
</gene>
<organism evidence="11 12">
    <name type="scientific">Candidatus Limivivens intestinipullorum</name>
    <dbReference type="NCBI Taxonomy" id="2840858"/>
    <lineage>
        <taxon>Bacteria</taxon>
        <taxon>Bacillati</taxon>
        <taxon>Bacillota</taxon>
        <taxon>Clostridia</taxon>
        <taxon>Lachnospirales</taxon>
        <taxon>Lachnospiraceae</taxon>
        <taxon>Lachnospiraceae incertae sedis</taxon>
        <taxon>Candidatus Limivivens</taxon>
    </lineage>
</organism>
<dbReference type="Pfam" id="PF02518">
    <property type="entry name" value="HATPase_c"/>
    <property type="match status" value="1"/>
</dbReference>
<dbReference type="SUPFAM" id="SSF47384">
    <property type="entry name" value="Homodimeric domain of signal transducing histidine kinase"/>
    <property type="match status" value="1"/>
</dbReference>
<dbReference type="InterPro" id="IPR005467">
    <property type="entry name" value="His_kinase_dom"/>
</dbReference>
<dbReference type="Pfam" id="PF00672">
    <property type="entry name" value="HAMP"/>
    <property type="match status" value="1"/>
</dbReference>
<evidence type="ECO:0000259" key="9">
    <source>
        <dbReference type="PROSITE" id="PS50109"/>
    </source>
</evidence>
<dbReference type="GO" id="GO:0004721">
    <property type="term" value="F:phosphoprotein phosphatase activity"/>
    <property type="evidence" value="ECO:0007669"/>
    <property type="project" value="TreeGrafter"/>
</dbReference>
<accession>A0A9D1ESV7</accession>
<keyword evidence="7" id="KW-0902">Two-component regulatory system</keyword>